<evidence type="ECO:0000256" key="2">
    <source>
        <dbReference type="SAM" id="MobiDB-lite"/>
    </source>
</evidence>
<evidence type="ECO:0000259" key="4">
    <source>
        <dbReference type="Pfam" id="PF01551"/>
    </source>
</evidence>
<protein>
    <recommendedName>
        <fullName evidence="4">M23ase beta-sheet core domain-containing protein</fullName>
    </recommendedName>
</protein>
<keyword evidence="1" id="KW-0732">Signal</keyword>
<dbReference type="PANTHER" id="PTHR21666:SF289">
    <property type="entry name" value="L-ALA--D-GLU ENDOPEPTIDASE"/>
    <property type="match status" value="1"/>
</dbReference>
<dbReference type="Proteomes" id="UP001501079">
    <property type="component" value="Unassembled WGS sequence"/>
</dbReference>
<dbReference type="CDD" id="cd12797">
    <property type="entry name" value="M23_peptidase"/>
    <property type="match status" value="1"/>
</dbReference>
<comment type="caution">
    <text evidence="5">The sequence shown here is derived from an EMBL/GenBank/DDBJ whole genome shotgun (WGS) entry which is preliminary data.</text>
</comment>
<keyword evidence="3" id="KW-0472">Membrane</keyword>
<feature type="domain" description="M23ase beta-sheet core" evidence="4">
    <location>
        <begin position="155"/>
        <end position="257"/>
    </location>
</feature>
<dbReference type="Gene3D" id="2.70.70.10">
    <property type="entry name" value="Glucose Permease (Domain IIA)"/>
    <property type="match status" value="1"/>
</dbReference>
<dbReference type="InterPro" id="IPR016047">
    <property type="entry name" value="M23ase_b-sheet_dom"/>
</dbReference>
<dbReference type="SUPFAM" id="SSF51261">
    <property type="entry name" value="Duplicated hybrid motif"/>
    <property type="match status" value="1"/>
</dbReference>
<accession>A0ABP8ACM4</accession>
<evidence type="ECO:0000256" key="3">
    <source>
        <dbReference type="SAM" id="Phobius"/>
    </source>
</evidence>
<keyword evidence="3" id="KW-0812">Transmembrane</keyword>
<dbReference type="PANTHER" id="PTHR21666">
    <property type="entry name" value="PEPTIDASE-RELATED"/>
    <property type="match status" value="1"/>
</dbReference>
<keyword evidence="6" id="KW-1185">Reference proteome</keyword>
<dbReference type="Pfam" id="PF01551">
    <property type="entry name" value="Peptidase_M23"/>
    <property type="match status" value="1"/>
</dbReference>
<evidence type="ECO:0000256" key="1">
    <source>
        <dbReference type="ARBA" id="ARBA00022729"/>
    </source>
</evidence>
<dbReference type="InterPro" id="IPR050570">
    <property type="entry name" value="Cell_wall_metabolism_enzyme"/>
</dbReference>
<dbReference type="EMBL" id="BAABBW010000007">
    <property type="protein sequence ID" value="GAA4181768.1"/>
    <property type="molecule type" value="Genomic_DNA"/>
</dbReference>
<evidence type="ECO:0000313" key="5">
    <source>
        <dbReference type="EMBL" id="GAA4181768.1"/>
    </source>
</evidence>
<evidence type="ECO:0000313" key="6">
    <source>
        <dbReference type="Proteomes" id="UP001501079"/>
    </source>
</evidence>
<dbReference type="InterPro" id="IPR011055">
    <property type="entry name" value="Dup_hybrid_motif"/>
</dbReference>
<feature type="transmembrane region" description="Helical" evidence="3">
    <location>
        <begin position="49"/>
        <end position="71"/>
    </location>
</feature>
<organism evidence="5 6">
    <name type="scientific">Gryllotalpicola koreensis</name>
    <dbReference type="NCBI Taxonomy" id="993086"/>
    <lineage>
        <taxon>Bacteria</taxon>
        <taxon>Bacillati</taxon>
        <taxon>Actinomycetota</taxon>
        <taxon>Actinomycetes</taxon>
        <taxon>Micrococcales</taxon>
        <taxon>Microbacteriaceae</taxon>
        <taxon>Gryllotalpicola</taxon>
    </lineage>
</organism>
<keyword evidence="3" id="KW-1133">Transmembrane helix</keyword>
<feature type="compositionally biased region" description="Low complexity" evidence="2">
    <location>
        <begin position="27"/>
        <end position="40"/>
    </location>
</feature>
<name>A0ABP8ACM4_9MICO</name>
<gene>
    <name evidence="5" type="ORF">GCM10022287_37550</name>
</gene>
<proteinExistence type="predicted"/>
<reference evidence="6" key="1">
    <citation type="journal article" date="2019" name="Int. J. Syst. Evol. Microbiol.">
        <title>The Global Catalogue of Microorganisms (GCM) 10K type strain sequencing project: providing services to taxonomists for standard genome sequencing and annotation.</title>
        <authorList>
            <consortium name="The Broad Institute Genomics Platform"/>
            <consortium name="The Broad Institute Genome Sequencing Center for Infectious Disease"/>
            <person name="Wu L."/>
            <person name="Ma J."/>
        </authorList>
    </citation>
    <scope>NUCLEOTIDE SEQUENCE [LARGE SCALE GENOMIC DNA]</scope>
    <source>
        <strain evidence="6">JCM 17591</strain>
    </source>
</reference>
<sequence length="268" mass="27233">MPQRGAQQSWLQVAAPLPASAPPPAPVSAVRPAPATPVTGAKRRSRWPLTAAAFVFAIGLAITSIVPMLALGQSATAAAATATGAQSAGKVQAWKASLAASGPQASRDAYSAELSTVGAVVAPGDGQLAWPFPFASPISYGYGPRVAPMEGASTFHQGVDFDPGNGTPIQIIGAGTVTKVVTNVHDGLGVHVIVDHGMIDGHEVESWYCEMAPGSIKVAKGQKVKLGDIVGNVGVSGISTGAHLHFELHLDGKPVDPIAWLTAHAGQP</sequence>
<feature type="region of interest" description="Disordered" evidence="2">
    <location>
        <begin position="21"/>
        <end position="40"/>
    </location>
</feature>